<dbReference type="SUPFAM" id="SSF53098">
    <property type="entry name" value="Ribonuclease H-like"/>
    <property type="match status" value="1"/>
</dbReference>
<dbReference type="PANTHER" id="PTHR46889">
    <property type="entry name" value="TRANSPOSASE INSF FOR INSERTION SEQUENCE IS3B-RELATED"/>
    <property type="match status" value="1"/>
</dbReference>
<dbReference type="Gene3D" id="1.10.10.60">
    <property type="entry name" value="Homeodomain-like"/>
    <property type="match status" value="1"/>
</dbReference>
<comment type="function">
    <text evidence="1">Involved in the transposition of the insertion sequence.</text>
</comment>
<accession>A0A6A8NKS6</accession>
<dbReference type="PANTHER" id="PTHR46889:SF4">
    <property type="entry name" value="TRANSPOSASE INSO FOR INSERTION SEQUENCE ELEMENT IS911B-RELATED"/>
    <property type="match status" value="1"/>
</dbReference>
<dbReference type="InterPro" id="IPR048020">
    <property type="entry name" value="Transpos_IS3"/>
</dbReference>
<dbReference type="Gene3D" id="3.30.420.10">
    <property type="entry name" value="Ribonuclease H-like superfamily/Ribonuclease H"/>
    <property type="match status" value="1"/>
</dbReference>
<dbReference type="InterPro" id="IPR002514">
    <property type="entry name" value="Transposase_8"/>
</dbReference>
<organism evidence="3">
    <name type="scientific">Enterococcus faecium</name>
    <name type="common">Streptococcus faecium</name>
    <dbReference type="NCBI Taxonomy" id="1352"/>
    <lineage>
        <taxon>Bacteria</taxon>
        <taxon>Bacillati</taxon>
        <taxon>Bacillota</taxon>
        <taxon>Bacilli</taxon>
        <taxon>Lactobacillales</taxon>
        <taxon>Enterococcaceae</taxon>
        <taxon>Enterococcus</taxon>
    </lineage>
</organism>
<dbReference type="InterPro" id="IPR036397">
    <property type="entry name" value="RNaseH_sf"/>
</dbReference>
<protein>
    <submittedName>
        <fullName evidence="3">IS3 family transposase</fullName>
    </submittedName>
</protein>
<dbReference type="Pfam" id="PF13333">
    <property type="entry name" value="rve_2"/>
    <property type="match status" value="1"/>
</dbReference>
<dbReference type="Pfam" id="PF13276">
    <property type="entry name" value="HTH_21"/>
    <property type="match status" value="1"/>
</dbReference>
<gene>
    <name evidence="3" type="ORF">GKZ95_12795</name>
</gene>
<dbReference type="InterPro" id="IPR012337">
    <property type="entry name" value="RNaseH-like_sf"/>
</dbReference>
<dbReference type="GO" id="GO:0006313">
    <property type="term" value="P:DNA transposition"/>
    <property type="evidence" value="ECO:0007669"/>
    <property type="project" value="InterPro"/>
</dbReference>
<dbReference type="AlphaFoldDB" id="A0A6A8NKS6"/>
<dbReference type="Pfam" id="PF01527">
    <property type="entry name" value="HTH_Tnp_1"/>
    <property type="match status" value="1"/>
</dbReference>
<dbReference type="NCBIfam" id="NF033516">
    <property type="entry name" value="transpos_IS3"/>
    <property type="match status" value="1"/>
</dbReference>
<reference evidence="3" key="1">
    <citation type="submission" date="2019-10" db="EMBL/GenBank/DDBJ databases">
        <title>Identification of the same linezolid-resistant Tn6246::fexB-poxtA-carrying Enterococcus faecium strain colonizing a hospitalized patient and bovines in different continents.</title>
        <authorList>
            <person name="Tedim A.P."/>
            <person name="Freitas A.R."/>
            <person name="Novais C."/>
            <person name="Duarte B."/>
            <person name="Elghaieb H."/>
            <person name="Abbassi M.S."/>
            <person name="Peixe L."/>
        </authorList>
    </citation>
    <scope>NUCLEOTIDE SEQUENCE</scope>
    <source>
        <strain evidence="3">2FEZ</strain>
    </source>
</reference>
<feature type="domain" description="Integrase catalytic" evidence="2">
    <location>
        <begin position="212"/>
        <end position="373"/>
    </location>
</feature>
<evidence type="ECO:0000313" key="3">
    <source>
        <dbReference type="EMBL" id="MTD36716.1"/>
    </source>
</evidence>
<dbReference type="InterPro" id="IPR050900">
    <property type="entry name" value="Transposase_IS3/IS150/IS904"/>
</dbReference>
<dbReference type="GO" id="GO:0003677">
    <property type="term" value="F:DNA binding"/>
    <property type="evidence" value="ECO:0007669"/>
    <property type="project" value="InterPro"/>
</dbReference>
<comment type="caution">
    <text evidence="3">The sequence shown here is derived from an EMBL/GenBank/DDBJ whole genome shotgun (WGS) entry which is preliminary data.</text>
</comment>
<dbReference type="GO" id="GO:0015074">
    <property type="term" value="P:DNA integration"/>
    <property type="evidence" value="ECO:0007669"/>
    <property type="project" value="InterPro"/>
</dbReference>
<dbReference type="PROSITE" id="PS50994">
    <property type="entry name" value="INTEGRASE"/>
    <property type="match status" value="1"/>
</dbReference>
<dbReference type="InterPro" id="IPR009057">
    <property type="entry name" value="Homeodomain-like_sf"/>
</dbReference>
<evidence type="ECO:0000259" key="2">
    <source>
        <dbReference type="PROSITE" id="PS50994"/>
    </source>
</evidence>
<dbReference type="InterPro" id="IPR001584">
    <property type="entry name" value="Integrase_cat-core"/>
</dbReference>
<dbReference type="SUPFAM" id="SSF46689">
    <property type="entry name" value="Homeodomain-like"/>
    <property type="match status" value="1"/>
</dbReference>
<sequence length="378" mass="44257">MSERKPRRTFTKEFKNQMVQLYASGKKRTDIIREYDLTPSTFDKWVKQANTSGSFKEKDNLTPEQKELIQLRKQNKQLLIENDILKQAALIFGPKRQVIDANKHKYSISAMCKVLGIARATYYYREKETTQGAVEAKLEEAVEEVFQQNRRAYGSRRIKKRLDKKNLILSRRKIRRIMKRRGLKSSYTKPKYRVHSCQSNQKKIANHLDRKFTQTKALSAVVTDLTYVRVGTNWAYICLMIDLFNREIIGHSCGNKKDAQLVKRAIQSIPYSLQEIELFHTDRGKEFDNELIDLILETFGIQRSLSKPGCPYDNAVSEATYKAFKTEFVSQYQFETMAHLELECFDYVNWWNHHRIHSSLGYKTPIEVRYAEVGVANP</sequence>
<dbReference type="GO" id="GO:0004803">
    <property type="term" value="F:transposase activity"/>
    <property type="evidence" value="ECO:0007669"/>
    <property type="project" value="InterPro"/>
</dbReference>
<dbReference type="InterPro" id="IPR025948">
    <property type="entry name" value="HTH-like_dom"/>
</dbReference>
<dbReference type="Pfam" id="PF00665">
    <property type="entry name" value="rve"/>
    <property type="match status" value="1"/>
</dbReference>
<dbReference type="EMBL" id="WLYP01000021">
    <property type="protein sequence ID" value="MTD36716.1"/>
    <property type="molecule type" value="Genomic_DNA"/>
</dbReference>
<proteinExistence type="predicted"/>
<evidence type="ECO:0000256" key="1">
    <source>
        <dbReference type="ARBA" id="ARBA00002286"/>
    </source>
</evidence>
<name>A0A6A8NKS6_ENTFC</name>